<organism evidence="5 6">
    <name type="scientific">Muraenolepis orangiensis</name>
    <name type="common">Patagonian moray cod</name>
    <dbReference type="NCBI Taxonomy" id="630683"/>
    <lineage>
        <taxon>Eukaryota</taxon>
        <taxon>Metazoa</taxon>
        <taxon>Chordata</taxon>
        <taxon>Craniata</taxon>
        <taxon>Vertebrata</taxon>
        <taxon>Euteleostomi</taxon>
        <taxon>Actinopterygii</taxon>
        <taxon>Neopterygii</taxon>
        <taxon>Teleostei</taxon>
        <taxon>Neoteleostei</taxon>
        <taxon>Acanthomorphata</taxon>
        <taxon>Zeiogadaria</taxon>
        <taxon>Gadariae</taxon>
        <taxon>Gadiformes</taxon>
        <taxon>Muraenolepidoidei</taxon>
        <taxon>Muraenolepididae</taxon>
        <taxon>Muraenolepis</taxon>
    </lineage>
</organism>
<evidence type="ECO:0000256" key="1">
    <source>
        <dbReference type="ARBA" id="ARBA00022737"/>
    </source>
</evidence>
<dbReference type="AlphaFoldDB" id="A0A9Q0IG09"/>
<dbReference type="Pfam" id="PF18362">
    <property type="entry name" value="THB"/>
    <property type="match status" value="1"/>
</dbReference>
<accession>A0A9Q0IG09</accession>
<feature type="region of interest" description="Disordered" evidence="3">
    <location>
        <begin position="1"/>
        <end position="60"/>
    </location>
</feature>
<comment type="caution">
    <text evidence="5">The sequence shown here is derived from an EMBL/GenBank/DDBJ whole genome shotgun (WGS) entry which is preliminary data.</text>
</comment>
<evidence type="ECO:0000313" key="6">
    <source>
        <dbReference type="Proteomes" id="UP001148018"/>
    </source>
</evidence>
<evidence type="ECO:0000313" key="5">
    <source>
        <dbReference type="EMBL" id="KAJ3596623.1"/>
    </source>
</evidence>
<evidence type="ECO:0000256" key="2">
    <source>
        <dbReference type="ARBA" id="ARBA00023319"/>
    </source>
</evidence>
<feature type="compositionally biased region" description="Basic and acidic residues" evidence="3">
    <location>
        <begin position="1"/>
        <end position="11"/>
    </location>
</feature>
<proteinExistence type="predicted"/>
<name>A0A9Q0IG09_9TELE</name>
<evidence type="ECO:0000256" key="3">
    <source>
        <dbReference type="SAM" id="MobiDB-lite"/>
    </source>
</evidence>
<protein>
    <recommendedName>
        <fullName evidence="4">MyBP-C tri-helix bundle domain-containing protein</fullName>
    </recommendedName>
</protein>
<dbReference type="InterPro" id="IPR040849">
    <property type="entry name" value="MyBP-C_THB"/>
</dbReference>
<evidence type="ECO:0000259" key="4">
    <source>
        <dbReference type="Pfam" id="PF18362"/>
    </source>
</evidence>
<sequence length="153" mass="17240">RWREADPEEAVRFQNPTHSWRATASEEKQSPSHVLKHPSVPEDQAAPDLEEKLRPITTQEGDGVVLRAKVTGGCQGGVREVGASQLTRPVGGHHDLLRRRHILKEKPPTEQELLRDRSGANRKDAEKLCAQHGFTDFRGILLCQLKEMREEVS</sequence>
<dbReference type="OrthoDB" id="8953832at2759"/>
<dbReference type="EMBL" id="JANIIK010000110">
    <property type="protein sequence ID" value="KAJ3596623.1"/>
    <property type="molecule type" value="Genomic_DNA"/>
</dbReference>
<keyword evidence="6" id="KW-1185">Reference proteome</keyword>
<feature type="domain" description="MyBP-C tri-helix bundle" evidence="4">
    <location>
        <begin position="118"/>
        <end position="141"/>
    </location>
</feature>
<keyword evidence="2" id="KW-0393">Immunoglobulin domain</keyword>
<keyword evidence="1" id="KW-0677">Repeat</keyword>
<dbReference type="Proteomes" id="UP001148018">
    <property type="component" value="Unassembled WGS sequence"/>
</dbReference>
<reference evidence="5" key="1">
    <citation type="submission" date="2022-07" db="EMBL/GenBank/DDBJ databases">
        <title>Chromosome-level genome of Muraenolepis orangiensis.</title>
        <authorList>
            <person name="Kim J."/>
        </authorList>
    </citation>
    <scope>NUCLEOTIDE SEQUENCE</scope>
    <source>
        <strain evidence="5">KU_S4_2022</strain>
        <tissue evidence="5">Muscle</tissue>
    </source>
</reference>
<gene>
    <name evidence="5" type="ORF">NHX12_003027</name>
</gene>
<feature type="non-terminal residue" evidence="5">
    <location>
        <position position="153"/>
    </location>
</feature>